<keyword evidence="5" id="KW-1185">Reference proteome</keyword>
<proteinExistence type="predicted"/>
<comment type="caution">
    <text evidence="4">The sequence shown here is derived from an EMBL/GenBank/DDBJ whole genome shotgun (WGS) entry which is preliminary data.</text>
</comment>
<evidence type="ECO:0000256" key="1">
    <source>
        <dbReference type="ARBA" id="ARBA00022801"/>
    </source>
</evidence>
<gene>
    <name evidence="4" type="ORF">EOE18_06290</name>
</gene>
<protein>
    <submittedName>
        <fullName evidence="4">Ribonuclease</fullName>
    </submittedName>
</protein>
<dbReference type="EMBL" id="SACO01000003">
    <property type="protein sequence ID" value="RVU06421.1"/>
    <property type="molecule type" value="Genomic_DNA"/>
</dbReference>
<evidence type="ECO:0000259" key="3">
    <source>
        <dbReference type="Pfam" id="PF10150"/>
    </source>
</evidence>
<evidence type="ECO:0000313" key="5">
    <source>
        <dbReference type="Proteomes" id="UP000282837"/>
    </source>
</evidence>
<name>A0A437N920_9SPHN</name>
<evidence type="ECO:0000313" key="4">
    <source>
        <dbReference type="EMBL" id="RVU06421.1"/>
    </source>
</evidence>
<feature type="domain" description="RNA-binding protein AU-1/Ribonuclease E/G" evidence="3">
    <location>
        <begin position="130"/>
        <end position="220"/>
    </location>
</feature>
<dbReference type="GO" id="GO:0016787">
    <property type="term" value="F:hydrolase activity"/>
    <property type="evidence" value="ECO:0007669"/>
    <property type="project" value="UniProtKB-KW"/>
</dbReference>
<accession>A0A437N920</accession>
<dbReference type="OrthoDB" id="7403919at2"/>
<evidence type="ECO:0000256" key="2">
    <source>
        <dbReference type="ARBA" id="ARBA00022884"/>
    </source>
</evidence>
<reference evidence="4 5" key="1">
    <citation type="submission" date="2019-01" db="EMBL/GenBank/DDBJ databases">
        <authorList>
            <person name="Chen W.-M."/>
        </authorList>
    </citation>
    <scope>NUCLEOTIDE SEQUENCE [LARGE SCALE GENOMIC DNA]</scope>
    <source>
        <strain evidence="4 5">FSY-9</strain>
    </source>
</reference>
<dbReference type="InterPro" id="IPR019307">
    <property type="entry name" value="RNA-bd_AU-1/RNase_E/G"/>
</dbReference>
<organism evidence="4 5">
    <name type="scientific">Novosphingobium umbonatum</name>
    <dbReference type="NCBI Taxonomy" id="1908524"/>
    <lineage>
        <taxon>Bacteria</taxon>
        <taxon>Pseudomonadati</taxon>
        <taxon>Pseudomonadota</taxon>
        <taxon>Alphaproteobacteria</taxon>
        <taxon>Sphingomonadales</taxon>
        <taxon>Sphingomonadaceae</taxon>
        <taxon>Novosphingobium</taxon>
    </lineage>
</organism>
<keyword evidence="2" id="KW-0694">RNA-binding</keyword>
<dbReference type="GO" id="GO:0003723">
    <property type="term" value="F:RNA binding"/>
    <property type="evidence" value="ECO:0007669"/>
    <property type="project" value="UniProtKB-KW"/>
</dbReference>
<sequence>MMRWLVEQGIGEDRALLVSGGEVLAAKLDWPASATGRAAPGLIDEATLIIRHAGSKRGIVRLSHGEEALVDRLPREASQGAPLRVMVTRAALAETGRFKLAHTRPTDKDPRPAPRLAQVLDAEIVRRFPAGQWEDVWEEAWSGTVSFSGGSLVLCPTPAMTVIDVDGALPPPALALAAAQAVARTVRRMDLGGSVGIDFPTLEAKADRQAVDAALQAGLDDWPHERTAMNGFGFAQIVSRLERPSLLARLHHQRLAAAARMVLRRAERVDEAGSLLIRLNPMVDAAIPDNWREELARRTGRRLIWQHDETLAPEAGFAQAIAA</sequence>
<dbReference type="AlphaFoldDB" id="A0A437N920"/>
<keyword evidence="1" id="KW-0378">Hydrolase</keyword>
<dbReference type="Pfam" id="PF10150">
    <property type="entry name" value="RNase_E_G"/>
    <property type="match status" value="1"/>
</dbReference>
<dbReference type="Proteomes" id="UP000282837">
    <property type="component" value="Unassembled WGS sequence"/>
</dbReference>